<dbReference type="RefSeq" id="XP_028534650.1">
    <property type="nucleotide sequence ID" value="XM_028678352.1"/>
</dbReference>
<evidence type="ECO:0000256" key="4">
    <source>
        <dbReference type="ARBA" id="ARBA00040604"/>
    </source>
</evidence>
<dbReference type="KEGG" id="prel:PRELSG_1253800"/>
<protein>
    <recommendedName>
        <fullName evidence="4">Oxidation resistance protein 1</fullName>
    </recommendedName>
</protein>
<feature type="region of interest" description="Disordered" evidence="5">
    <location>
        <begin position="173"/>
        <end position="194"/>
    </location>
</feature>
<dbReference type="PANTHER" id="PTHR23354">
    <property type="entry name" value="NUCLEOLAR PROTEIN 7/ESTROGEN RECEPTOR COACTIVATOR-RELATED"/>
    <property type="match status" value="1"/>
</dbReference>
<dbReference type="PROSITE" id="PS51886">
    <property type="entry name" value="TLDC"/>
    <property type="match status" value="1"/>
</dbReference>
<comment type="similarity">
    <text evidence="2">Belongs to the OXR1 family.</text>
</comment>
<keyword evidence="3" id="KW-0496">Mitochondrion</keyword>
<dbReference type="SMART" id="SM00584">
    <property type="entry name" value="TLDc"/>
    <property type="match status" value="1"/>
</dbReference>
<dbReference type="Pfam" id="PF07534">
    <property type="entry name" value="TLD"/>
    <property type="match status" value="1"/>
</dbReference>
<sequence>MGEGYSKNTLKYGNLSESNVENIRKKFNLNKKEINEKISTLDFIYVYPYILRPYIALVLPSFHEVLRKKVKKNKGKSNSYGFNYAINILFNKNSRKLNNEISLQEIINILSYIHSGKSKVIIRILFMSFLRYSISNNNESDKLKIINENEHDNDKDSENLNENENLNMRKLSMENDKKEDSYSNNEPNIYNNENDKEELSRINNSLKLVFSDSNVNIINKNSKKERNYKFINDNIFFLDKNKIKYHYPKNYNVKDLISVEEALHHLFTYMYIEQLYLLCPSNLLFKITNKKQVSEKKIFLNKSKSNLNEDFVINRKNSWDLTFFFKELFFSLETNLDFRNIIIGFRLYVNSLDNSKHSIYYLMIEYINSTFTNLSNNYANATFKHFTDNENIITSEKKKENNDGENNITNFNDICIDSIELIHSIYTNMKKNEIKNQESKENLSKEDIYKKSSSILEIQNETNGWRGLFLNKTSKILTDEIVFSLRQCSPCFINNEWYRLYASWKQGTSFNRFINSVFYYPAPIVIVIKTNDNQILGGVCTTPLKDSHLYHGSSSDFLFSAYPVFRIIRTNQLGNNYVYLNSKNSFYPKGLGFGGKTECFRLFLSDEFKESYCTQSDYTYKSGHLYFPHHKKEKDDINIDDDDDDDDTDSFLCKLSINEVEAWGCGNEKSLEEQRLAFQNEEACKQERRSIDKSKIVQNSFDKEFLLPKVFVGGNYDNFANET</sequence>
<dbReference type="GO" id="GO:0005739">
    <property type="term" value="C:mitochondrion"/>
    <property type="evidence" value="ECO:0007669"/>
    <property type="project" value="UniProtKB-SubCell"/>
</dbReference>
<name>A0A1J1HDJ2_PLARL</name>
<dbReference type="OMA" id="DFIYVYP"/>
<evidence type="ECO:0000259" key="6">
    <source>
        <dbReference type="PROSITE" id="PS51886"/>
    </source>
</evidence>
<evidence type="ECO:0000256" key="2">
    <source>
        <dbReference type="ARBA" id="ARBA00009540"/>
    </source>
</evidence>
<evidence type="ECO:0000256" key="3">
    <source>
        <dbReference type="ARBA" id="ARBA00023128"/>
    </source>
</evidence>
<feature type="domain" description="TLDc" evidence="6">
    <location>
        <begin position="475"/>
        <end position="666"/>
    </location>
</feature>
<dbReference type="Proteomes" id="UP000220158">
    <property type="component" value="Chromosome 12"/>
</dbReference>
<dbReference type="GeneID" id="39737782"/>
<dbReference type="InterPro" id="IPR006571">
    <property type="entry name" value="TLDc_dom"/>
</dbReference>
<feature type="compositionally biased region" description="Low complexity" evidence="5">
    <location>
        <begin position="182"/>
        <end position="192"/>
    </location>
</feature>
<comment type="subcellular location">
    <subcellularLocation>
        <location evidence="1">Mitochondrion</location>
    </subcellularLocation>
</comment>
<accession>A0A1J1HDJ2</accession>
<evidence type="ECO:0000256" key="1">
    <source>
        <dbReference type="ARBA" id="ARBA00004173"/>
    </source>
</evidence>
<evidence type="ECO:0000313" key="7">
    <source>
        <dbReference type="EMBL" id="CRH01651.1"/>
    </source>
</evidence>
<dbReference type="VEuPathDB" id="PlasmoDB:PRELSG_1253800"/>
<dbReference type="PANTHER" id="PTHR23354:SF62">
    <property type="entry name" value="MUSTARD, ISOFORM V"/>
    <property type="match status" value="1"/>
</dbReference>
<evidence type="ECO:0000256" key="5">
    <source>
        <dbReference type="SAM" id="MobiDB-lite"/>
    </source>
</evidence>
<evidence type="ECO:0000313" key="8">
    <source>
        <dbReference type="Proteomes" id="UP000220158"/>
    </source>
</evidence>
<gene>
    <name evidence="7" type="ORF">PRELSG_1253800</name>
</gene>
<keyword evidence="8" id="KW-1185">Reference proteome</keyword>
<organism evidence="7 8">
    <name type="scientific">Plasmodium relictum</name>
    <dbReference type="NCBI Taxonomy" id="85471"/>
    <lineage>
        <taxon>Eukaryota</taxon>
        <taxon>Sar</taxon>
        <taxon>Alveolata</taxon>
        <taxon>Apicomplexa</taxon>
        <taxon>Aconoidasida</taxon>
        <taxon>Haemosporida</taxon>
        <taxon>Plasmodiidae</taxon>
        <taxon>Plasmodium</taxon>
        <taxon>Plasmodium (Haemamoeba)</taxon>
    </lineage>
</organism>
<dbReference type="OrthoDB" id="289228at2759"/>
<reference evidence="7 8" key="1">
    <citation type="submission" date="2015-04" db="EMBL/GenBank/DDBJ databases">
        <authorList>
            <consortium name="Pathogen Informatics"/>
        </authorList>
    </citation>
    <scope>NUCLEOTIDE SEQUENCE [LARGE SCALE GENOMIC DNA]</scope>
    <source>
        <strain evidence="7 8">SGS1</strain>
    </source>
</reference>
<dbReference type="AlphaFoldDB" id="A0A1J1HDJ2"/>
<proteinExistence type="inferred from homology"/>
<dbReference type="EMBL" id="LN835307">
    <property type="protein sequence ID" value="CRH01651.1"/>
    <property type="molecule type" value="Genomic_DNA"/>
</dbReference>